<organism evidence="1 2">
    <name type="scientific">Sordaria brevicollis</name>
    <dbReference type="NCBI Taxonomy" id="83679"/>
    <lineage>
        <taxon>Eukaryota</taxon>
        <taxon>Fungi</taxon>
        <taxon>Dikarya</taxon>
        <taxon>Ascomycota</taxon>
        <taxon>Pezizomycotina</taxon>
        <taxon>Sordariomycetes</taxon>
        <taxon>Sordariomycetidae</taxon>
        <taxon>Sordariales</taxon>
        <taxon>Sordariaceae</taxon>
        <taxon>Sordaria</taxon>
    </lineage>
</organism>
<keyword evidence="2" id="KW-1185">Reference proteome</keyword>
<evidence type="ECO:0000313" key="2">
    <source>
        <dbReference type="Proteomes" id="UP001281003"/>
    </source>
</evidence>
<sequence>MRLGSLKGLRPGRFNSSRRQDSAKLIALHILALEESRKQTKCQMLYFEQLKKTSEDVEEIKADLKEGLKRTEDLVRSVDHQQAWILNYFLDENERFGTLKAVIANPRLLKDSDSSWYEDLFSFTRHLDACAELLKNRAIEEVGNDQDSEEGDEDGDVKPGQVKVLTCLIKSIDPPVK</sequence>
<name>A0AAE0PGL8_SORBR</name>
<dbReference type="Proteomes" id="UP001281003">
    <property type="component" value="Unassembled WGS sequence"/>
</dbReference>
<gene>
    <name evidence="1" type="ORF">B0T20DRAFT_391173</name>
</gene>
<evidence type="ECO:0000313" key="1">
    <source>
        <dbReference type="EMBL" id="KAK3399613.1"/>
    </source>
</evidence>
<dbReference type="EMBL" id="JAUTDP010000004">
    <property type="protein sequence ID" value="KAK3399613.1"/>
    <property type="molecule type" value="Genomic_DNA"/>
</dbReference>
<comment type="caution">
    <text evidence="1">The sequence shown here is derived from an EMBL/GenBank/DDBJ whole genome shotgun (WGS) entry which is preliminary data.</text>
</comment>
<reference evidence="1" key="1">
    <citation type="journal article" date="2023" name="Mol. Phylogenet. Evol.">
        <title>Genome-scale phylogeny and comparative genomics of the fungal order Sordariales.</title>
        <authorList>
            <person name="Hensen N."/>
            <person name="Bonometti L."/>
            <person name="Westerberg I."/>
            <person name="Brannstrom I.O."/>
            <person name="Guillou S."/>
            <person name="Cros-Aarteil S."/>
            <person name="Calhoun S."/>
            <person name="Haridas S."/>
            <person name="Kuo A."/>
            <person name="Mondo S."/>
            <person name="Pangilinan J."/>
            <person name="Riley R."/>
            <person name="LaButti K."/>
            <person name="Andreopoulos B."/>
            <person name="Lipzen A."/>
            <person name="Chen C."/>
            <person name="Yan M."/>
            <person name="Daum C."/>
            <person name="Ng V."/>
            <person name="Clum A."/>
            <person name="Steindorff A."/>
            <person name="Ohm R.A."/>
            <person name="Martin F."/>
            <person name="Silar P."/>
            <person name="Natvig D.O."/>
            <person name="Lalanne C."/>
            <person name="Gautier V."/>
            <person name="Ament-Velasquez S.L."/>
            <person name="Kruys A."/>
            <person name="Hutchinson M.I."/>
            <person name="Powell A.J."/>
            <person name="Barry K."/>
            <person name="Miller A.N."/>
            <person name="Grigoriev I.V."/>
            <person name="Debuchy R."/>
            <person name="Gladieux P."/>
            <person name="Hiltunen Thoren M."/>
            <person name="Johannesson H."/>
        </authorList>
    </citation>
    <scope>NUCLEOTIDE SEQUENCE</scope>
    <source>
        <strain evidence="1">FGSC 1904</strain>
    </source>
</reference>
<protein>
    <submittedName>
        <fullName evidence="1">Uncharacterized protein</fullName>
    </submittedName>
</protein>
<accession>A0AAE0PGL8</accession>
<dbReference type="AlphaFoldDB" id="A0AAE0PGL8"/>
<reference evidence="1" key="2">
    <citation type="submission" date="2023-07" db="EMBL/GenBank/DDBJ databases">
        <authorList>
            <consortium name="Lawrence Berkeley National Laboratory"/>
            <person name="Haridas S."/>
            <person name="Hensen N."/>
            <person name="Bonometti L."/>
            <person name="Westerberg I."/>
            <person name="Brannstrom I.O."/>
            <person name="Guillou S."/>
            <person name="Cros-Aarteil S."/>
            <person name="Calhoun S."/>
            <person name="Kuo A."/>
            <person name="Mondo S."/>
            <person name="Pangilinan J."/>
            <person name="Riley R."/>
            <person name="LaButti K."/>
            <person name="Andreopoulos B."/>
            <person name="Lipzen A."/>
            <person name="Chen C."/>
            <person name="Yanf M."/>
            <person name="Daum C."/>
            <person name="Ng V."/>
            <person name="Clum A."/>
            <person name="Steindorff A."/>
            <person name="Ohm R."/>
            <person name="Martin F."/>
            <person name="Silar P."/>
            <person name="Natvig D."/>
            <person name="Lalanne C."/>
            <person name="Gautier V."/>
            <person name="Ament-velasquez S.L."/>
            <person name="Kruys A."/>
            <person name="Hutchinson M.I."/>
            <person name="Powell A.J."/>
            <person name="Barry K."/>
            <person name="Miller A.N."/>
            <person name="Grigoriev I.V."/>
            <person name="Debuchy R."/>
            <person name="Gladieux P."/>
            <person name="Thoren M.H."/>
            <person name="Johannesson H."/>
        </authorList>
    </citation>
    <scope>NUCLEOTIDE SEQUENCE</scope>
    <source>
        <strain evidence="1">FGSC 1904</strain>
    </source>
</reference>
<proteinExistence type="predicted"/>